<dbReference type="Pfam" id="PF03445">
    <property type="entry name" value="DUF294"/>
    <property type="match status" value="1"/>
</dbReference>
<evidence type="ECO:0000256" key="7">
    <source>
        <dbReference type="PROSITE-ProRule" id="PRU00703"/>
    </source>
</evidence>
<dbReference type="Pfam" id="PF10335">
    <property type="entry name" value="DUF294_C"/>
    <property type="match status" value="1"/>
</dbReference>
<feature type="transmembrane region" description="Helical" evidence="8">
    <location>
        <begin position="22"/>
        <end position="42"/>
    </location>
</feature>
<dbReference type="InterPro" id="IPR046342">
    <property type="entry name" value="CBS_dom_sf"/>
</dbReference>
<evidence type="ECO:0000259" key="9">
    <source>
        <dbReference type="PROSITE" id="PS50112"/>
    </source>
</evidence>
<dbReference type="PANTHER" id="PTHR43080:SF2">
    <property type="entry name" value="CBS DOMAIN-CONTAINING PROTEIN"/>
    <property type="match status" value="1"/>
</dbReference>
<dbReference type="InterPro" id="IPR000644">
    <property type="entry name" value="CBS_dom"/>
</dbReference>
<evidence type="ECO:0000256" key="4">
    <source>
        <dbReference type="ARBA" id="ARBA00022989"/>
    </source>
</evidence>
<keyword evidence="4 8" id="KW-1133">Transmembrane helix</keyword>
<evidence type="ECO:0000313" key="12">
    <source>
        <dbReference type="Proteomes" id="UP001295463"/>
    </source>
</evidence>
<evidence type="ECO:0000256" key="5">
    <source>
        <dbReference type="ARBA" id="ARBA00023122"/>
    </source>
</evidence>
<dbReference type="InterPro" id="IPR035965">
    <property type="entry name" value="PAS-like_dom_sf"/>
</dbReference>
<dbReference type="RefSeq" id="WP_305732244.1">
    <property type="nucleotide sequence ID" value="NZ_OW150024.1"/>
</dbReference>
<sequence>MNRADYTYTVVRKRKREFTTRILVPTLVTILLFLLTIFLIIIPRFRASIMDEKRVMIKELTNTAVSVLEEFEARERQGLMSRAEAQKQAVEQIRHLRYGGEHKDYFWISDLHPNMVMHPYRSDLQGTSLEQFSDSHGKKLFLEFVRVVKAQGEGYVEYFWQWKDDSRQIVPKLSYVKGFEPWGWIVGTGIYVEDVKKNISSLTHNLILISLAISLVMVLLLSLIMQQSIRIEEARVAAENDLLESMEKYRTLVQAATEGLLMVLDNRITFANDRVRQMTGYGPEELVGQELAMLLDDADSGEAARLFRRGVPAEGQFELLLKSREGERREMLVTVSPIALSERSGTILILKDVTVRERHSLDAAEYRQMIGGFGLAPLRLVLDAKGRIVEAGEPVARLLGYASPEELAGVPVVTLFAGQERGKRFRSTLMNSGRLQESALPLLRRDGSEVTLAVALTAVAGEGGQMVCEGIIEDVTDTLRRQRETDALIAETTIAGLFMEQPAAHWMQKLAGIPLHESVARAEKMMAARKTDVLAVEGENRELVGIVTFADIRQRAVFAGLPPDTPVFRVMSAPVLTVERSAPVSEVVLLASERGIDHLVVRDDHHAVAGVVHVGDIPRAFCRSQRAIEQRIAAAGSVDELRHLFRQVVAIARPLIEQQVQAPTIGRLIAAISARITGRIFELSIDDLGTPPVAFAFVTLGSEGRREQTLETDQDNAIIYEDVPEEQAAAVREYFARLSAAVCDGLHEAGFSYCRGNVMAKNPRWCVPLSAWKSYVSAWVDTPDPQNILDVSIFFDFRPVYGSFELAEELRRQVNRVVRDKQLFFYNFAENVLGFKSAVKITGSIATEKRENRELFDLKYAITPMVMFARIFALYKQIDATGTVERLTLLNREGVLSDRELREVLFGYGYLMQLRYRHQIAMADRGLPPDNLIDIRELTDLDISLIKKIFATVTRLQSLLNQQFKKTPV</sequence>
<evidence type="ECO:0000256" key="6">
    <source>
        <dbReference type="ARBA" id="ARBA00023136"/>
    </source>
</evidence>
<dbReference type="Gene3D" id="3.30.450.20">
    <property type="entry name" value="PAS domain"/>
    <property type="match status" value="3"/>
</dbReference>
<evidence type="ECO:0008006" key="13">
    <source>
        <dbReference type="Google" id="ProtNLM"/>
    </source>
</evidence>
<reference evidence="11 12" key="1">
    <citation type="submission" date="2022-03" db="EMBL/GenBank/DDBJ databases">
        <authorList>
            <person name="Koch H."/>
        </authorList>
    </citation>
    <scope>NUCLEOTIDE SEQUENCE [LARGE SCALE GENOMIC DNA]</scope>
    <source>
        <strain evidence="11 12">G1</strain>
    </source>
</reference>
<dbReference type="NCBIfam" id="TIGR00229">
    <property type="entry name" value="sensory_box"/>
    <property type="match status" value="2"/>
</dbReference>
<keyword evidence="5 7" id="KW-0129">CBS domain</keyword>
<dbReference type="InterPro" id="IPR033480">
    <property type="entry name" value="sCache_2"/>
</dbReference>
<keyword evidence="2" id="KW-1003">Cell membrane</keyword>
<dbReference type="SMART" id="SM00116">
    <property type="entry name" value="CBS"/>
    <property type="match status" value="2"/>
</dbReference>
<dbReference type="SUPFAM" id="SSF55785">
    <property type="entry name" value="PYP-like sensor domain (PAS domain)"/>
    <property type="match status" value="2"/>
</dbReference>
<proteinExistence type="predicted"/>
<keyword evidence="3 8" id="KW-0812">Transmembrane</keyword>
<dbReference type="PANTHER" id="PTHR43080">
    <property type="entry name" value="CBS DOMAIN-CONTAINING PROTEIN CBSX3, MITOCHONDRIAL"/>
    <property type="match status" value="1"/>
</dbReference>
<dbReference type="CDD" id="cd00130">
    <property type="entry name" value="PAS"/>
    <property type="match status" value="2"/>
</dbReference>
<organism evidence="11 12">
    <name type="scientific">Trichlorobacter ammonificans</name>
    <dbReference type="NCBI Taxonomy" id="2916410"/>
    <lineage>
        <taxon>Bacteria</taxon>
        <taxon>Pseudomonadati</taxon>
        <taxon>Thermodesulfobacteriota</taxon>
        <taxon>Desulfuromonadia</taxon>
        <taxon>Geobacterales</taxon>
        <taxon>Geobacteraceae</taxon>
        <taxon>Trichlorobacter</taxon>
    </lineage>
</organism>
<feature type="domain" description="PAS" evidence="9">
    <location>
        <begin position="245"/>
        <end position="314"/>
    </location>
</feature>
<evidence type="ECO:0000256" key="3">
    <source>
        <dbReference type="ARBA" id="ARBA00022692"/>
    </source>
</evidence>
<keyword evidence="12" id="KW-1185">Reference proteome</keyword>
<dbReference type="InterPro" id="IPR051257">
    <property type="entry name" value="Diverse_CBS-Domain"/>
</dbReference>
<feature type="domain" description="CBS" evidence="10">
    <location>
        <begin position="506"/>
        <end position="565"/>
    </location>
</feature>
<keyword evidence="6 8" id="KW-0472">Membrane</keyword>
<dbReference type="Pfam" id="PF17200">
    <property type="entry name" value="sCache_2"/>
    <property type="match status" value="1"/>
</dbReference>
<evidence type="ECO:0000256" key="8">
    <source>
        <dbReference type="SAM" id="Phobius"/>
    </source>
</evidence>
<dbReference type="Pfam" id="PF13426">
    <property type="entry name" value="PAS_9"/>
    <property type="match status" value="2"/>
</dbReference>
<evidence type="ECO:0000256" key="2">
    <source>
        <dbReference type="ARBA" id="ARBA00022475"/>
    </source>
</evidence>
<dbReference type="SUPFAM" id="SSF54631">
    <property type="entry name" value="CBS-domain pair"/>
    <property type="match status" value="1"/>
</dbReference>
<evidence type="ECO:0000259" key="10">
    <source>
        <dbReference type="PROSITE" id="PS51371"/>
    </source>
</evidence>
<gene>
    <name evidence="11" type="ORF">GEAMG1_1589</name>
</gene>
<dbReference type="Gene3D" id="3.10.580.10">
    <property type="entry name" value="CBS-domain"/>
    <property type="match status" value="1"/>
</dbReference>
<dbReference type="PROSITE" id="PS51371">
    <property type="entry name" value="CBS"/>
    <property type="match status" value="2"/>
</dbReference>
<dbReference type="Pfam" id="PF00571">
    <property type="entry name" value="CBS"/>
    <property type="match status" value="2"/>
</dbReference>
<dbReference type="InterPro" id="IPR000014">
    <property type="entry name" value="PAS"/>
</dbReference>
<feature type="domain" description="PAS" evidence="9">
    <location>
        <begin position="362"/>
        <end position="405"/>
    </location>
</feature>
<dbReference type="SMART" id="SM00091">
    <property type="entry name" value="PAS"/>
    <property type="match status" value="2"/>
</dbReference>
<evidence type="ECO:0000256" key="1">
    <source>
        <dbReference type="ARBA" id="ARBA00004651"/>
    </source>
</evidence>
<accession>A0ABM9DAL3</accession>
<comment type="subcellular location">
    <subcellularLocation>
        <location evidence="1">Cell membrane</location>
        <topology evidence="1">Multi-pass membrane protein</topology>
    </subcellularLocation>
</comment>
<dbReference type="EMBL" id="OW150024">
    <property type="protein sequence ID" value="CAH2031421.1"/>
    <property type="molecule type" value="Genomic_DNA"/>
</dbReference>
<dbReference type="SMART" id="SM01049">
    <property type="entry name" value="Cache_2"/>
    <property type="match status" value="1"/>
</dbReference>
<dbReference type="InterPro" id="IPR018821">
    <property type="entry name" value="DUF294_put_nucleoTrafse_sb-bd"/>
</dbReference>
<dbReference type="InterPro" id="IPR005105">
    <property type="entry name" value="GlnD_Uridyltrans_N"/>
</dbReference>
<evidence type="ECO:0000313" key="11">
    <source>
        <dbReference type="EMBL" id="CAH2031421.1"/>
    </source>
</evidence>
<name>A0ABM9DAL3_9BACT</name>
<dbReference type="Proteomes" id="UP001295463">
    <property type="component" value="Chromosome"/>
</dbReference>
<feature type="domain" description="CBS" evidence="10">
    <location>
        <begin position="571"/>
        <end position="628"/>
    </location>
</feature>
<dbReference type="CDD" id="cd05401">
    <property type="entry name" value="NT_GlnE_GlnD_like"/>
    <property type="match status" value="1"/>
</dbReference>
<protein>
    <recommendedName>
        <fullName evidence="13">PAS domain S-box protein</fullName>
    </recommendedName>
</protein>
<dbReference type="PROSITE" id="PS50112">
    <property type="entry name" value="PAS"/>
    <property type="match status" value="2"/>
</dbReference>